<keyword evidence="6" id="KW-1185">Reference proteome</keyword>
<organism evidence="5 6">
    <name type="scientific">Pseudomonas saponiphila</name>
    <dbReference type="NCBI Taxonomy" id="556534"/>
    <lineage>
        <taxon>Bacteria</taxon>
        <taxon>Pseudomonadati</taxon>
        <taxon>Pseudomonadota</taxon>
        <taxon>Gammaproteobacteria</taxon>
        <taxon>Pseudomonadales</taxon>
        <taxon>Pseudomonadaceae</taxon>
        <taxon>Pseudomonas</taxon>
    </lineage>
</organism>
<dbReference type="GO" id="GO:0006565">
    <property type="term" value="P:L-serine catabolic process"/>
    <property type="evidence" value="ECO:0007669"/>
    <property type="project" value="TreeGrafter"/>
</dbReference>
<dbReference type="SUPFAM" id="SSF53686">
    <property type="entry name" value="Tryptophan synthase beta subunit-like PLP-dependent enzymes"/>
    <property type="match status" value="1"/>
</dbReference>
<dbReference type="GO" id="GO:0006567">
    <property type="term" value="P:L-threonine catabolic process"/>
    <property type="evidence" value="ECO:0007669"/>
    <property type="project" value="TreeGrafter"/>
</dbReference>
<evidence type="ECO:0000256" key="2">
    <source>
        <dbReference type="ARBA" id="ARBA00022898"/>
    </source>
</evidence>
<evidence type="ECO:0000259" key="4">
    <source>
        <dbReference type="Pfam" id="PF00291"/>
    </source>
</evidence>
<evidence type="ECO:0000313" key="6">
    <source>
        <dbReference type="Proteomes" id="UP000198982"/>
    </source>
</evidence>
<dbReference type="GO" id="GO:0030170">
    <property type="term" value="F:pyridoxal phosphate binding"/>
    <property type="evidence" value="ECO:0007669"/>
    <property type="project" value="InterPro"/>
</dbReference>
<dbReference type="Proteomes" id="UP000198982">
    <property type="component" value="Unassembled WGS sequence"/>
</dbReference>
<dbReference type="PROSITE" id="PS00165">
    <property type="entry name" value="DEHYDRATASE_SER_THR"/>
    <property type="match status" value="1"/>
</dbReference>
<dbReference type="GO" id="GO:0004794">
    <property type="term" value="F:threonine deaminase activity"/>
    <property type="evidence" value="ECO:0007669"/>
    <property type="project" value="TreeGrafter"/>
</dbReference>
<dbReference type="EMBL" id="FNTJ01000001">
    <property type="protein sequence ID" value="SEB88979.1"/>
    <property type="molecule type" value="Genomic_DNA"/>
</dbReference>
<dbReference type="GO" id="GO:0009097">
    <property type="term" value="P:isoleucine biosynthetic process"/>
    <property type="evidence" value="ECO:0007669"/>
    <property type="project" value="TreeGrafter"/>
</dbReference>
<evidence type="ECO:0000256" key="3">
    <source>
        <dbReference type="ARBA" id="ARBA00023239"/>
    </source>
</evidence>
<evidence type="ECO:0000313" key="5">
    <source>
        <dbReference type="EMBL" id="SEB88979.1"/>
    </source>
</evidence>
<comment type="cofactor">
    <cofactor evidence="1">
        <name>pyridoxal 5'-phosphate</name>
        <dbReference type="ChEBI" id="CHEBI:597326"/>
    </cofactor>
</comment>
<name>A0A1H4N137_9PSED</name>
<dbReference type="PANTHER" id="PTHR48078:SF6">
    <property type="entry name" value="L-THREONINE DEHYDRATASE CATABOLIC TDCB"/>
    <property type="match status" value="1"/>
</dbReference>
<dbReference type="Gene3D" id="3.40.50.1100">
    <property type="match status" value="2"/>
</dbReference>
<dbReference type="GO" id="GO:0003941">
    <property type="term" value="F:L-serine ammonia-lyase activity"/>
    <property type="evidence" value="ECO:0007669"/>
    <property type="project" value="TreeGrafter"/>
</dbReference>
<accession>A0A1H4N137</accession>
<dbReference type="InterPro" id="IPR000634">
    <property type="entry name" value="Ser/Thr_deHydtase_PyrdxlP-BS"/>
</dbReference>
<sequence length="322" mass="33678">MSQLIDFKSIVAAAQRIDGSVTRTPTVNSSVLSDKARRPVFLKLENMQVGGSFKARGVLNKFSALAKNLDDNHFVAVSGGNFGIAIGEAARHFGAKVTVVMPESAPSTSVERIRASGSSVIIEKDVHGAFARAKALEEQGYVVIDDCADTLIAEGHGTLALEFIADCPSLTDVFVAVGGGAMLAGVATALKAIKPGIRVWGVETAGASSMQQALQAGKPVDVEISSIVSTLGVPIIDELMFAHARHYLEDMLVVSDHDAIKGMVCFAQDARQWVELACGALVPAMLATAPKLPEDAVIGLVVCGGNISLQDMSKWAAYAGIS</sequence>
<dbReference type="InterPro" id="IPR036052">
    <property type="entry name" value="TrpB-like_PALP_sf"/>
</dbReference>
<dbReference type="AlphaFoldDB" id="A0A1H4N137"/>
<keyword evidence="2" id="KW-0663">Pyridoxal phosphate</keyword>
<evidence type="ECO:0000256" key="1">
    <source>
        <dbReference type="ARBA" id="ARBA00001933"/>
    </source>
</evidence>
<gene>
    <name evidence="5" type="ORF">SAMN05216178_2645</name>
</gene>
<dbReference type="InterPro" id="IPR001926">
    <property type="entry name" value="TrpB-like_PALP"/>
</dbReference>
<protein>
    <submittedName>
        <fullName evidence="5">Threonine dehydratase</fullName>
    </submittedName>
</protein>
<reference evidence="6" key="1">
    <citation type="submission" date="2016-10" db="EMBL/GenBank/DDBJ databases">
        <authorList>
            <person name="Varghese N."/>
            <person name="Submissions S."/>
        </authorList>
    </citation>
    <scope>NUCLEOTIDE SEQUENCE [LARGE SCALE GENOMIC DNA]</scope>
    <source>
        <strain evidence="6">DSM 9751</strain>
    </source>
</reference>
<keyword evidence="3" id="KW-0456">Lyase</keyword>
<proteinExistence type="predicted"/>
<feature type="domain" description="Tryptophan synthase beta chain-like PALP" evidence="4">
    <location>
        <begin position="19"/>
        <end position="304"/>
    </location>
</feature>
<dbReference type="InterPro" id="IPR050147">
    <property type="entry name" value="Ser/Thr_Dehydratase"/>
</dbReference>
<dbReference type="PANTHER" id="PTHR48078">
    <property type="entry name" value="THREONINE DEHYDRATASE, MITOCHONDRIAL-RELATED"/>
    <property type="match status" value="1"/>
</dbReference>
<dbReference type="Pfam" id="PF00291">
    <property type="entry name" value="PALP"/>
    <property type="match status" value="1"/>
</dbReference>